<proteinExistence type="predicted"/>
<reference evidence="2" key="1">
    <citation type="submission" date="2021-03" db="EMBL/GenBank/DDBJ databases">
        <title>Genomic Encyclopedia of Type Strains, Phase IV (KMG-IV): sequencing the most valuable type-strain genomes for metagenomic binning, comparative biology and taxonomic classification.</title>
        <authorList>
            <person name="Goeker M."/>
        </authorList>
    </citation>
    <scope>NUCLEOTIDE SEQUENCE</scope>
    <source>
        <strain evidence="2">DSM 26232</strain>
    </source>
</reference>
<sequence length="308" mass="32301">MPHECTTCGQTFDDGSKEMLSGCPNCGGNKFQFQPAGRGSGGDDSAEEKRSPSAEQPSSPAADRGPAVTADEPASAVDADDHTSTADAADPTTDPTTTADPTSSAAQTPTADPSADDAAGATACSGADDEFDDAGIADDLDEGNAAQNDARTSQATLDEIAEARREIEEASDERLPDADERLSDVDERVEEGGRGTPQGPPRDPPSGKESEAFDISGAVGPDEGDPVEKQPVGGSTGEPAEPVTDEDTDLSALREELNDQFESIKITAPGQYELNLMELYDRKEYIISLQEDGRYVIEMSDDYGIDED</sequence>
<feature type="compositionally biased region" description="Low complexity" evidence="1">
    <location>
        <begin position="85"/>
        <end position="126"/>
    </location>
</feature>
<evidence type="ECO:0000256" key="1">
    <source>
        <dbReference type="SAM" id="MobiDB-lite"/>
    </source>
</evidence>
<dbReference type="InterPro" id="IPR018645">
    <property type="entry name" value="OapC-like"/>
</dbReference>
<feature type="region of interest" description="Disordered" evidence="1">
    <location>
        <begin position="22"/>
        <end position="252"/>
    </location>
</feature>
<protein>
    <submittedName>
        <fullName evidence="2">Putative nucleic acid-binding Zn-ribbon protein</fullName>
    </submittedName>
</protein>
<feature type="compositionally biased region" description="Acidic residues" evidence="1">
    <location>
        <begin position="127"/>
        <end position="142"/>
    </location>
</feature>
<name>A0A8T4H1W9_9EURY</name>
<feature type="compositionally biased region" description="Polar residues" evidence="1">
    <location>
        <begin position="145"/>
        <end position="156"/>
    </location>
</feature>
<feature type="compositionally biased region" description="Basic and acidic residues" evidence="1">
    <location>
        <begin position="161"/>
        <end position="193"/>
    </location>
</feature>
<dbReference type="EMBL" id="JAGGLC010000007">
    <property type="protein sequence ID" value="MBP1988343.1"/>
    <property type="molecule type" value="Genomic_DNA"/>
</dbReference>
<comment type="caution">
    <text evidence="2">The sequence shown here is derived from an EMBL/GenBank/DDBJ whole genome shotgun (WGS) entry which is preliminary data.</text>
</comment>
<gene>
    <name evidence="2" type="ORF">J2753_002865</name>
</gene>
<evidence type="ECO:0000313" key="2">
    <source>
        <dbReference type="EMBL" id="MBP1988343.1"/>
    </source>
</evidence>
<dbReference type="RefSeq" id="WP_209492681.1">
    <property type="nucleotide sequence ID" value="NZ_JAGGLC010000007.1"/>
</dbReference>
<keyword evidence="3" id="KW-1185">Reference proteome</keyword>
<accession>A0A8T4H1W9</accession>
<dbReference type="Pfam" id="PF09845">
    <property type="entry name" value="OapC"/>
    <property type="match status" value="2"/>
</dbReference>
<feature type="compositionally biased region" description="Low complexity" evidence="1">
    <location>
        <begin position="53"/>
        <end position="62"/>
    </location>
</feature>
<dbReference type="AlphaFoldDB" id="A0A8T4H1W9"/>
<evidence type="ECO:0000313" key="3">
    <source>
        <dbReference type="Proteomes" id="UP000823736"/>
    </source>
</evidence>
<organism evidence="2 3">
    <name type="scientific">Halolamina salifodinae</name>
    <dbReference type="NCBI Taxonomy" id="1202767"/>
    <lineage>
        <taxon>Archaea</taxon>
        <taxon>Methanobacteriati</taxon>
        <taxon>Methanobacteriota</taxon>
        <taxon>Stenosarchaea group</taxon>
        <taxon>Halobacteria</taxon>
        <taxon>Halobacteriales</taxon>
        <taxon>Haloferacaceae</taxon>
    </lineage>
</organism>
<dbReference type="Proteomes" id="UP000823736">
    <property type="component" value="Unassembled WGS sequence"/>
</dbReference>
<dbReference type="OrthoDB" id="78050at2157"/>